<dbReference type="Pfam" id="PF06945">
    <property type="entry name" value="DUF1289"/>
    <property type="match status" value="1"/>
</dbReference>
<evidence type="ECO:0000313" key="2">
    <source>
        <dbReference type="Proteomes" id="UP000243629"/>
    </source>
</evidence>
<dbReference type="OrthoDB" id="9811423at2"/>
<name>A0A1I4N2C6_9GAMM</name>
<dbReference type="RefSeq" id="WP_093471133.1">
    <property type="nucleotide sequence ID" value="NZ_FOUI01000001.1"/>
</dbReference>
<evidence type="ECO:0000313" key="1">
    <source>
        <dbReference type="EMBL" id="SFM09403.1"/>
    </source>
</evidence>
<gene>
    <name evidence="1" type="ORF">SAMN05216217_1013</name>
</gene>
<sequence>MARPPQLQVRSPCVGICALDDNDICIGCQRSGSEISRWGQMSTEEQMEVLKRSRQRAAEQGLLMSSAPPRIGR</sequence>
<keyword evidence="2" id="KW-1185">Reference proteome</keyword>
<proteinExistence type="predicted"/>
<dbReference type="PANTHER" id="PTHR35175">
    <property type="entry name" value="DUF1289 DOMAIN-CONTAINING PROTEIN"/>
    <property type="match status" value="1"/>
</dbReference>
<dbReference type="STRING" id="1720063.SAMN05216217_1013"/>
<accession>A0A1I4N2C6</accession>
<protein>
    <recommendedName>
        <fullName evidence="3">Fe-S protein</fullName>
    </recommendedName>
</protein>
<evidence type="ECO:0008006" key="3">
    <source>
        <dbReference type="Google" id="ProtNLM"/>
    </source>
</evidence>
<organism evidence="1 2">
    <name type="scientific">Halopseudomonas yangmingensis</name>
    <dbReference type="NCBI Taxonomy" id="1720063"/>
    <lineage>
        <taxon>Bacteria</taxon>
        <taxon>Pseudomonadati</taxon>
        <taxon>Pseudomonadota</taxon>
        <taxon>Gammaproteobacteria</taxon>
        <taxon>Pseudomonadales</taxon>
        <taxon>Pseudomonadaceae</taxon>
        <taxon>Halopseudomonas</taxon>
    </lineage>
</organism>
<dbReference type="EMBL" id="FOUI01000001">
    <property type="protein sequence ID" value="SFM09403.1"/>
    <property type="molecule type" value="Genomic_DNA"/>
</dbReference>
<dbReference type="InterPro" id="IPR010710">
    <property type="entry name" value="DUF1289"/>
</dbReference>
<dbReference type="PANTHER" id="PTHR35175:SF2">
    <property type="entry name" value="DUF1289 DOMAIN-CONTAINING PROTEIN"/>
    <property type="match status" value="1"/>
</dbReference>
<dbReference type="AlphaFoldDB" id="A0A1I4N2C6"/>
<dbReference type="Proteomes" id="UP000243629">
    <property type="component" value="Unassembled WGS sequence"/>
</dbReference>
<reference evidence="2" key="1">
    <citation type="submission" date="2016-10" db="EMBL/GenBank/DDBJ databases">
        <authorList>
            <person name="Varghese N."/>
            <person name="Submissions S."/>
        </authorList>
    </citation>
    <scope>NUCLEOTIDE SEQUENCE [LARGE SCALE GENOMIC DNA]</scope>
    <source>
        <strain evidence="2">DSM 24213</strain>
    </source>
</reference>